<accession>A0A9X9LXR1</accession>
<evidence type="ECO:0000313" key="1">
    <source>
        <dbReference type="EMBL" id="VCW99081.1"/>
    </source>
</evidence>
<dbReference type="AlphaFoldDB" id="A0A9X9LXR1"/>
<organism evidence="1 2">
    <name type="scientific">Gulo gulo</name>
    <name type="common">Wolverine</name>
    <name type="synonym">Gluton</name>
    <dbReference type="NCBI Taxonomy" id="48420"/>
    <lineage>
        <taxon>Eukaryota</taxon>
        <taxon>Metazoa</taxon>
        <taxon>Chordata</taxon>
        <taxon>Craniata</taxon>
        <taxon>Vertebrata</taxon>
        <taxon>Euteleostomi</taxon>
        <taxon>Mammalia</taxon>
        <taxon>Eutheria</taxon>
        <taxon>Laurasiatheria</taxon>
        <taxon>Carnivora</taxon>
        <taxon>Caniformia</taxon>
        <taxon>Musteloidea</taxon>
        <taxon>Mustelidae</taxon>
        <taxon>Guloninae</taxon>
        <taxon>Gulo</taxon>
    </lineage>
</organism>
<protein>
    <submittedName>
        <fullName evidence="1">Uncharacterized protein</fullName>
    </submittedName>
</protein>
<dbReference type="Proteomes" id="UP000269945">
    <property type="component" value="Unassembled WGS sequence"/>
</dbReference>
<gene>
    <name evidence="1" type="ORF">BN2614_LOCUS2</name>
</gene>
<comment type="caution">
    <text evidence="1">The sequence shown here is derived from an EMBL/GenBank/DDBJ whole genome shotgun (WGS) entry which is preliminary data.</text>
</comment>
<reference evidence="1 2" key="1">
    <citation type="submission" date="2018-10" db="EMBL/GenBank/DDBJ databases">
        <authorList>
            <person name="Ekblom R."/>
            <person name="Jareborg N."/>
        </authorList>
    </citation>
    <scope>NUCLEOTIDE SEQUENCE [LARGE SCALE GENOMIC DNA]</scope>
    <source>
        <tissue evidence="1">Muscle</tissue>
    </source>
</reference>
<proteinExistence type="predicted"/>
<sequence length="46" mass="5252">MHRVRLHPSVARGLPSLPPCCSLFEKPLWQEENGIWQSAGEEDPPR</sequence>
<keyword evidence="2" id="KW-1185">Reference proteome</keyword>
<name>A0A9X9LXR1_GULGU</name>
<dbReference type="EMBL" id="CYRY02027498">
    <property type="protein sequence ID" value="VCW99081.1"/>
    <property type="molecule type" value="Genomic_DNA"/>
</dbReference>
<evidence type="ECO:0000313" key="2">
    <source>
        <dbReference type="Proteomes" id="UP000269945"/>
    </source>
</evidence>